<dbReference type="SUPFAM" id="SSF63829">
    <property type="entry name" value="Calcium-dependent phosphotriesterase"/>
    <property type="match status" value="3"/>
</dbReference>
<evidence type="ECO:0000313" key="13">
    <source>
        <dbReference type="EMBL" id="GAK36435.1"/>
    </source>
</evidence>
<dbReference type="InterPro" id="IPR004358">
    <property type="entry name" value="Sig_transdc_His_kin-like_C"/>
</dbReference>
<dbReference type="SMART" id="SM00388">
    <property type="entry name" value="HisKA"/>
    <property type="match status" value="1"/>
</dbReference>
<dbReference type="SUPFAM" id="SSF47384">
    <property type="entry name" value="Homodimeric domain of signal transducing histidine kinase"/>
    <property type="match status" value="1"/>
</dbReference>
<protein>
    <recommendedName>
        <fullName evidence="2">histidine kinase</fullName>
        <ecNumber evidence="2">2.7.13.3</ecNumber>
    </recommendedName>
</protein>
<evidence type="ECO:0000256" key="1">
    <source>
        <dbReference type="ARBA" id="ARBA00000085"/>
    </source>
</evidence>
<evidence type="ECO:0000256" key="6">
    <source>
        <dbReference type="ARBA" id="ARBA00023015"/>
    </source>
</evidence>
<dbReference type="Pfam" id="PF00072">
    <property type="entry name" value="Response_reg"/>
    <property type="match status" value="1"/>
</dbReference>
<evidence type="ECO:0000313" key="14">
    <source>
        <dbReference type="Proteomes" id="UP000027601"/>
    </source>
</evidence>
<evidence type="ECO:0000256" key="5">
    <source>
        <dbReference type="ARBA" id="ARBA00022777"/>
    </source>
</evidence>
<evidence type="ECO:0000259" key="11">
    <source>
        <dbReference type="PROSITE" id="PS50109"/>
    </source>
</evidence>
<dbReference type="InterPro" id="IPR009057">
    <property type="entry name" value="Homeodomain-like_sf"/>
</dbReference>
<dbReference type="SUPFAM" id="SSF52172">
    <property type="entry name" value="CheY-like"/>
    <property type="match status" value="1"/>
</dbReference>
<feature type="modified residue" description="4-aspartylphosphate" evidence="9">
    <location>
        <position position="1150"/>
    </location>
</feature>
<dbReference type="PANTHER" id="PTHR43547">
    <property type="entry name" value="TWO-COMPONENT HISTIDINE KINASE"/>
    <property type="match status" value="1"/>
</dbReference>
<dbReference type="PROSITE" id="PS00041">
    <property type="entry name" value="HTH_ARAC_FAMILY_1"/>
    <property type="match status" value="1"/>
</dbReference>
<dbReference type="SUPFAM" id="SSF55874">
    <property type="entry name" value="ATPase domain of HSP90 chaperone/DNA topoisomerase II/histidine kinase"/>
    <property type="match status" value="1"/>
</dbReference>
<dbReference type="SUPFAM" id="SSF101898">
    <property type="entry name" value="NHL repeat"/>
    <property type="match status" value="1"/>
</dbReference>
<dbReference type="Pfam" id="PF12833">
    <property type="entry name" value="HTH_18"/>
    <property type="match status" value="1"/>
</dbReference>
<organism evidence="13 14">
    <name type="scientific">Bacteroides graminisolvens DSM 19988 = JCM 15093</name>
    <dbReference type="NCBI Taxonomy" id="1121097"/>
    <lineage>
        <taxon>Bacteria</taxon>
        <taxon>Pseudomonadati</taxon>
        <taxon>Bacteroidota</taxon>
        <taxon>Bacteroidia</taxon>
        <taxon>Bacteroidales</taxon>
        <taxon>Bacteroidaceae</taxon>
        <taxon>Bacteroides</taxon>
    </lineage>
</organism>
<dbReference type="SUPFAM" id="SSF46689">
    <property type="entry name" value="Homeodomain-like"/>
    <property type="match status" value="1"/>
</dbReference>
<dbReference type="InterPro" id="IPR011123">
    <property type="entry name" value="Y_Y_Y"/>
</dbReference>
<name>A0A069D284_9BACE</name>
<dbReference type="eggNOG" id="COG0745">
    <property type="taxonomic scope" value="Bacteria"/>
</dbReference>
<dbReference type="PROSITE" id="PS50110">
    <property type="entry name" value="RESPONSE_REGULATORY"/>
    <property type="match status" value="1"/>
</dbReference>
<dbReference type="GO" id="GO:0000155">
    <property type="term" value="F:phosphorelay sensor kinase activity"/>
    <property type="evidence" value="ECO:0007669"/>
    <property type="project" value="InterPro"/>
</dbReference>
<dbReference type="Gene3D" id="1.10.287.130">
    <property type="match status" value="1"/>
</dbReference>
<dbReference type="InterPro" id="IPR018060">
    <property type="entry name" value="HTH_AraC"/>
</dbReference>
<feature type="domain" description="Response regulatory" evidence="12">
    <location>
        <begin position="1102"/>
        <end position="1217"/>
    </location>
</feature>
<comment type="caution">
    <text evidence="13">The sequence shown here is derived from an EMBL/GenBank/DDBJ whole genome shotgun (WGS) entry which is preliminary data.</text>
</comment>
<dbReference type="EMBL" id="BAJS01000007">
    <property type="protein sequence ID" value="GAK36435.1"/>
    <property type="molecule type" value="Genomic_DNA"/>
</dbReference>
<dbReference type="SMART" id="SM00387">
    <property type="entry name" value="HATPase_c"/>
    <property type="match status" value="1"/>
</dbReference>
<evidence type="ECO:0000256" key="8">
    <source>
        <dbReference type="ARBA" id="ARBA00023163"/>
    </source>
</evidence>
<dbReference type="Gene3D" id="3.40.50.2300">
    <property type="match status" value="1"/>
</dbReference>
<dbReference type="InterPro" id="IPR013783">
    <property type="entry name" value="Ig-like_fold"/>
</dbReference>
<dbReference type="eggNOG" id="COG3292">
    <property type="taxonomic scope" value="Bacteria"/>
</dbReference>
<dbReference type="InterPro" id="IPR011006">
    <property type="entry name" value="CheY-like_superfamily"/>
</dbReference>
<reference evidence="13 14" key="1">
    <citation type="journal article" date="2015" name="Microbes Environ.">
        <title>Distribution and evolution of nitrogen fixation genes in the phylum bacteroidetes.</title>
        <authorList>
            <person name="Inoue J."/>
            <person name="Oshima K."/>
            <person name="Suda W."/>
            <person name="Sakamoto M."/>
            <person name="Iino T."/>
            <person name="Noda S."/>
            <person name="Hongoh Y."/>
            <person name="Hattori M."/>
            <person name="Ohkuma M."/>
        </authorList>
    </citation>
    <scope>NUCLEOTIDE SEQUENCE [LARGE SCALE GENOMIC DNA]</scope>
    <source>
        <strain evidence="13 14">JCM 15093</strain>
    </source>
</reference>
<dbReference type="Pfam" id="PF02518">
    <property type="entry name" value="HATPase_c"/>
    <property type="match status" value="1"/>
</dbReference>
<accession>A0A069D284</accession>
<comment type="catalytic activity">
    <reaction evidence="1">
        <text>ATP + protein L-histidine = ADP + protein N-phospho-L-histidine.</text>
        <dbReference type="EC" id="2.7.13.3"/>
    </reaction>
</comment>
<evidence type="ECO:0000256" key="3">
    <source>
        <dbReference type="ARBA" id="ARBA00022553"/>
    </source>
</evidence>
<dbReference type="FunFam" id="3.40.50.2300:FF:000138">
    <property type="entry name" value="Two-component system sensor histidine kinase/response regulator"/>
    <property type="match status" value="1"/>
</dbReference>
<keyword evidence="5" id="KW-0418">Kinase</keyword>
<dbReference type="InterPro" id="IPR036890">
    <property type="entry name" value="HATPase_C_sf"/>
</dbReference>
<dbReference type="Proteomes" id="UP000027601">
    <property type="component" value="Unassembled WGS sequence"/>
</dbReference>
<evidence type="ECO:0000256" key="2">
    <source>
        <dbReference type="ARBA" id="ARBA00012438"/>
    </source>
</evidence>
<dbReference type="CDD" id="cd00146">
    <property type="entry name" value="PKD"/>
    <property type="match status" value="1"/>
</dbReference>
<keyword evidence="14" id="KW-1185">Reference proteome</keyword>
<dbReference type="Pfam" id="PF00512">
    <property type="entry name" value="HisKA"/>
    <property type="match status" value="1"/>
</dbReference>
<dbReference type="Gene3D" id="2.130.10.10">
    <property type="entry name" value="YVTN repeat-like/Quinoprotein amine dehydrogenase"/>
    <property type="match status" value="2"/>
</dbReference>
<dbReference type="PROSITE" id="PS50109">
    <property type="entry name" value="HIS_KIN"/>
    <property type="match status" value="1"/>
</dbReference>
<dbReference type="SMART" id="SM00342">
    <property type="entry name" value="HTH_ARAC"/>
    <property type="match status" value="1"/>
</dbReference>
<dbReference type="STRING" id="1121097.GCA_000428125_01613"/>
<feature type="domain" description="Histidine kinase" evidence="11">
    <location>
        <begin position="830"/>
        <end position="1057"/>
    </location>
</feature>
<evidence type="ECO:0000256" key="4">
    <source>
        <dbReference type="ARBA" id="ARBA00022679"/>
    </source>
</evidence>
<dbReference type="EC" id="2.7.13.3" evidence="2"/>
<dbReference type="FunFam" id="1.10.287.130:FF:000045">
    <property type="entry name" value="Two-component system sensor histidine kinase/response regulator"/>
    <property type="match status" value="1"/>
</dbReference>
<dbReference type="SMART" id="SM00448">
    <property type="entry name" value="REC"/>
    <property type="match status" value="1"/>
</dbReference>
<evidence type="ECO:0000256" key="7">
    <source>
        <dbReference type="ARBA" id="ARBA00023125"/>
    </source>
</evidence>
<dbReference type="InterPro" id="IPR005467">
    <property type="entry name" value="His_kinase_dom"/>
</dbReference>
<dbReference type="GO" id="GO:0003700">
    <property type="term" value="F:DNA-binding transcription factor activity"/>
    <property type="evidence" value="ECO:0007669"/>
    <property type="project" value="InterPro"/>
</dbReference>
<dbReference type="Pfam" id="PF07494">
    <property type="entry name" value="Reg_prop"/>
    <property type="match status" value="5"/>
</dbReference>
<feature type="domain" description="HTH araC/xylS-type" evidence="10">
    <location>
        <begin position="1251"/>
        <end position="1350"/>
    </location>
</feature>
<dbReference type="GO" id="GO:0043565">
    <property type="term" value="F:sequence-specific DNA binding"/>
    <property type="evidence" value="ECO:0007669"/>
    <property type="project" value="InterPro"/>
</dbReference>
<dbReference type="Gene3D" id="2.60.40.10">
    <property type="entry name" value="Immunoglobulins"/>
    <property type="match status" value="1"/>
</dbReference>
<evidence type="ECO:0000256" key="9">
    <source>
        <dbReference type="PROSITE-ProRule" id="PRU00169"/>
    </source>
</evidence>
<dbReference type="FunFam" id="3.30.565.10:FF:000006">
    <property type="entry name" value="Sensor histidine kinase WalK"/>
    <property type="match status" value="1"/>
</dbReference>
<keyword evidence="3 9" id="KW-0597">Phosphoprotein</keyword>
<dbReference type="CDD" id="cd17574">
    <property type="entry name" value="REC_OmpR"/>
    <property type="match status" value="1"/>
</dbReference>
<keyword evidence="8" id="KW-0804">Transcription</keyword>
<dbReference type="InterPro" id="IPR001789">
    <property type="entry name" value="Sig_transdc_resp-reg_receiver"/>
</dbReference>
<evidence type="ECO:0000259" key="12">
    <source>
        <dbReference type="PROSITE" id="PS50110"/>
    </source>
</evidence>
<dbReference type="InterPro" id="IPR011110">
    <property type="entry name" value="Reg_prop"/>
</dbReference>
<dbReference type="InterPro" id="IPR036097">
    <property type="entry name" value="HisK_dim/P_sf"/>
</dbReference>
<dbReference type="PRINTS" id="PR00344">
    <property type="entry name" value="BCTRLSENSOR"/>
</dbReference>
<keyword evidence="6" id="KW-0805">Transcription regulation</keyword>
<evidence type="ECO:0000259" key="10">
    <source>
        <dbReference type="PROSITE" id="PS01124"/>
    </source>
</evidence>
<dbReference type="InterPro" id="IPR015943">
    <property type="entry name" value="WD40/YVTN_repeat-like_dom_sf"/>
</dbReference>
<keyword evidence="7 13" id="KW-0238">DNA-binding</keyword>
<dbReference type="InterPro" id="IPR003661">
    <property type="entry name" value="HisK_dim/P_dom"/>
</dbReference>
<gene>
    <name evidence="13" type="ORF">JCM15093_1602</name>
</gene>
<keyword evidence="4" id="KW-0808">Transferase</keyword>
<dbReference type="PANTHER" id="PTHR43547:SF2">
    <property type="entry name" value="HYBRID SIGNAL TRANSDUCTION HISTIDINE KINASE C"/>
    <property type="match status" value="1"/>
</dbReference>
<dbReference type="Pfam" id="PF07495">
    <property type="entry name" value="Y_Y_Y"/>
    <property type="match status" value="1"/>
</dbReference>
<dbReference type="InterPro" id="IPR018062">
    <property type="entry name" value="HTH_AraC-typ_CS"/>
</dbReference>
<proteinExistence type="predicted"/>
<dbReference type="InterPro" id="IPR003594">
    <property type="entry name" value="HATPase_dom"/>
</dbReference>
<dbReference type="Gene3D" id="3.30.565.10">
    <property type="entry name" value="Histidine kinase-like ATPase, C-terminal domain"/>
    <property type="match status" value="1"/>
</dbReference>
<sequence length="1353" mass="155673">MLNFAVTNSIINMRNTLSIFFILFFSITTFGQSCQLFTTNSKLSSSLINKIYQDRNGMIWIATEDGLNKYDGVKFTVYKHKKDDEHSLCHNYVRTLFEDSKGNLIIGTYTGIQMYDPATDRFTPQARWENGDLFDSNIIAILERQNGEIWVSGNILCKLIIKKEKLVVKMLNLPIATTSTDYMIEDKKRNIWITKGENGIYKISDKKKVTHYLKDEKGITIVDFCEDLNGNIYVGTMGKGLFVYDQLSDSFKPIPYKGKQNLPIKSLYPDNQNELYIGTDGKGMKVYNIKQQKITDAPFDNSYFDSNKSKVHSILKDNTGNFWLAIYQKGVMMIPAQPNSFKYIGNKAIDKNIIGSNSVTSLCRDHEGTLWVGTDNDGIYGITQELKQKKHFYPADTDSEENVPSTVFGLYEDSERNMWIGSFTKGMCRLDRETGRCIYLKELLDQEGNRVQRVYDFVEDKNKRLWIATMGAGLYYYELKTNKLKYPEKANKNNKWINCLLYSKDNKLYTGTYDGVYCINLNSDEFITKKVLTRRIVFSIYEDKKGIIWIGTSDGLSSWNPKNQQLVTSTTENGLPSDAVYAIVGDEQDNLWISTNAGISQYNRSSHKFINYFVGDGLQGNEFSKNASFKDANGIIWFGGTDGITYFNPQEITNPAKKWNIRITDFYLHNQPVRQGVLSGGREIINEPVFEATRFDLSHNDNSFTIEFSTLEMNNPERITYLYAMNDNNWVSLPIGNNRVSFSNLSPGTYHFKVKVQDYMVDSDVKEITIYIHPAWWASWWAKLIYALLTGGTIWFIIVQAKHRYRTKQEMLQHIHAEQINEAKLQFFMNISHEIRTPMSLIISPLQKLISTDGDPSRQKTYHTIYRNAERILRLINQLMDIRKIDKGQMSLMFREIDMVAFIQELCNTFAGQTVNKHISLTFHHEAFDTFGLWIDPTNFDKVILNILSNAFKFTPEGGRVDIHLKSGHSEDTETTLSNYAEIIIADTGIGIAPEEIEHIFERFYQIRNHLNNSNIGTGIGLHLTRSLVELHHGHIHAENNPEGIGSRFVIRLPMGCSHLKQEELDNSTDNELAYTPAETIPAIEESGNEEELKVRKKTKYRVLIVEDDEEIRRYIKQELFADYHILESCNGKEALDMLFKRKPDVVISDIMMPEMDGLTLCKKIKQNVNLNHIPIILLTAKTREEDNIEGLEVGADAYLTKPFHIEILRKTVQNLINSRERLRNTFSGNQDHEDKMEEIKLQSPDEKLMERVMNAINKNLSNPNLTVELIASEIGISRVHLHRKLKELTNQTTRDFIRNTRLKQAAILLTQKRYTMAEISDLTGFANPTIFSTAFKELYGVPPTKYMEEHLK</sequence>
<dbReference type="CDD" id="cd00082">
    <property type="entry name" value="HisKA"/>
    <property type="match status" value="1"/>
</dbReference>
<dbReference type="Gene3D" id="1.10.10.60">
    <property type="entry name" value="Homeodomain-like"/>
    <property type="match status" value="1"/>
</dbReference>
<dbReference type="eggNOG" id="COG2205">
    <property type="taxonomic scope" value="Bacteria"/>
</dbReference>
<dbReference type="PROSITE" id="PS01124">
    <property type="entry name" value="HTH_ARAC_FAMILY_2"/>
    <property type="match status" value="1"/>
</dbReference>